<feature type="compositionally biased region" description="Polar residues" evidence="7">
    <location>
        <begin position="2048"/>
        <end position="2060"/>
    </location>
</feature>
<dbReference type="GO" id="GO:0010468">
    <property type="term" value="P:regulation of gene expression"/>
    <property type="evidence" value="ECO:0007669"/>
    <property type="project" value="InterPro"/>
</dbReference>
<dbReference type="InterPro" id="IPR026003">
    <property type="entry name" value="Cohesin_HEAT"/>
</dbReference>
<evidence type="ECO:0000256" key="7">
    <source>
        <dbReference type="SAM" id="MobiDB-lite"/>
    </source>
</evidence>
<dbReference type="GO" id="GO:0090694">
    <property type="term" value="C:Scc2-Scc4 cohesin loading complex"/>
    <property type="evidence" value="ECO:0007669"/>
    <property type="project" value="TreeGrafter"/>
</dbReference>
<reference evidence="9 10" key="1">
    <citation type="submission" date="2015-04" db="EMBL/GenBank/DDBJ databases">
        <authorList>
            <person name="Syromyatnikov M.Y."/>
            <person name="Popov V.N."/>
        </authorList>
    </citation>
    <scope>NUCLEOTIDE SEQUENCE [LARGE SCALE GENOMIC DNA]</scope>
</reference>
<dbReference type="CDD" id="cd23958">
    <property type="entry name" value="SCC2"/>
    <property type="match status" value="1"/>
</dbReference>
<dbReference type="GO" id="GO:0071169">
    <property type="term" value="P:establishment of protein localization to chromatin"/>
    <property type="evidence" value="ECO:0007669"/>
    <property type="project" value="TreeGrafter"/>
</dbReference>
<feature type="compositionally biased region" description="Low complexity" evidence="7">
    <location>
        <begin position="361"/>
        <end position="375"/>
    </location>
</feature>
<dbReference type="OrthoDB" id="418242at2759"/>
<dbReference type="GO" id="GO:0034087">
    <property type="term" value="P:establishment of mitotic sister chromatid cohesion"/>
    <property type="evidence" value="ECO:0007669"/>
    <property type="project" value="TreeGrafter"/>
</dbReference>
<dbReference type="InterPro" id="IPR016024">
    <property type="entry name" value="ARM-type_fold"/>
</dbReference>
<dbReference type="GO" id="GO:0061775">
    <property type="term" value="F:cohesin loader activity"/>
    <property type="evidence" value="ECO:0007669"/>
    <property type="project" value="InterPro"/>
</dbReference>
<evidence type="ECO:0000256" key="6">
    <source>
        <dbReference type="RuleBase" id="RU364107"/>
    </source>
</evidence>
<evidence type="ECO:0000256" key="5">
    <source>
        <dbReference type="ARBA" id="ARBA00023306"/>
    </source>
</evidence>
<evidence type="ECO:0000256" key="1">
    <source>
        <dbReference type="ARBA" id="ARBA00004123"/>
    </source>
</evidence>
<feature type="compositionally biased region" description="Low complexity" evidence="7">
    <location>
        <begin position="270"/>
        <end position="281"/>
    </location>
</feature>
<dbReference type="InterPro" id="IPR033031">
    <property type="entry name" value="Scc2/Nipped-B"/>
</dbReference>
<evidence type="ECO:0000256" key="4">
    <source>
        <dbReference type="ARBA" id="ARBA00023242"/>
    </source>
</evidence>
<feature type="compositionally biased region" description="Polar residues" evidence="7">
    <location>
        <begin position="403"/>
        <end position="438"/>
    </location>
</feature>
<name>A0A1J1I0R1_9DIPT</name>
<feature type="region of interest" description="Disordered" evidence="7">
    <location>
        <begin position="2102"/>
        <end position="2150"/>
    </location>
</feature>
<dbReference type="InterPro" id="IPR024986">
    <property type="entry name" value="Nipped-B_C"/>
</dbReference>
<feature type="region of interest" description="Disordered" evidence="7">
    <location>
        <begin position="403"/>
        <end position="462"/>
    </location>
</feature>
<evidence type="ECO:0000313" key="9">
    <source>
        <dbReference type="EMBL" id="CRK93172.1"/>
    </source>
</evidence>
<dbReference type="GO" id="GO:0140588">
    <property type="term" value="P:chromatin looping"/>
    <property type="evidence" value="ECO:0007669"/>
    <property type="project" value="InterPro"/>
</dbReference>
<feature type="region of interest" description="Disordered" evidence="7">
    <location>
        <begin position="356"/>
        <end position="375"/>
    </location>
</feature>
<accession>A0A1J1I0R1</accession>
<keyword evidence="5 6" id="KW-0131">Cell cycle</keyword>
<organism evidence="9 10">
    <name type="scientific">Clunio marinus</name>
    <dbReference type="NCBI Taxonomy" id="568069"/>
    <lineage>
        <taxon>Eukaryota</taxon>
        <taxon>Metazoa</taxon>
        <taxon>Ecdysozoa</taxon>
        <taxon>Arthropoda</taxon>
        <taxon>Hexapoda</taxon>
        <taxon>Insecta</taxon>
        <taxon>Pterygota</taxon>
        <taxon>Neoptera</taxon>
        <taxon>Endopterygota</taxon>
        <taxon>Diptera</taxon>
        <taxon>Nematocera</taxon>
        <taxon>Chironomoidea</taxon>
        <taxon>Chironomidae</taxon>
        <taxon>Clunio</taxon>
    </lineage>
</organism>
<keyword evidence="3 6" id="KW-0677">Repeat</keyword>
<evidence type="ECO:0000256" key="2">
    <source>
        <dbReference type="ARBA" id="ARBA00009252"/>
    </source>
</evidence>
<protein>
    <recommendedName>
        <fullName evidence="6">Nipped-B protein</fullName>
    </recommendedName>
</protein>
<dbReference type="EMBL" id="CVRI01000037">
    <property type="protein sequence ID" value="CRK93172.1"/>
    <property type="molecule type" value="Genomic_DNA"/>
</dbReference>
<dbReference type="GO" id="GO:1990414">
    <property type="term" value="P:replication-born double-strand break repair via sister chromatid exchange"/>
    <property type="evidence" value="ECO:0007669"/>
    <property type="project" value="TreeGrafter"/>
</dbReference>
<comment type="similarity">
    <text evidence="2 6">Belongs to the SCC2/Nipped-B family.</text>
</comment>
<dbReference type="Pfam" id="PF12765">
    <property type="entry name" value="Cohesin_HEAT"/>
    <property type="match status" value="1"/>
</dbReference>
<feature type="compositionally biased region" description="Acidic residues" evidence="7">
    <location>
        <begin position="1105"/>
        <end position="1114"/>
    </location>
</feature>
<evidence type="ECO:0000313" key="10">
    <source>
        <dbReference type="Proteomes" id="UP000183832"/>
    </source>
</evidence>
<feature type="compositionally biased region" description="Basic residues" evidence="7">
    <location>
        <begin position="1088"/>
        <end position="1101"/>
    </location>
</feature>
<feature type="region of interest" description="Disordered" evidence="7">
    <location>
        <begin position="2031"/>
        <end position="2060"/>
    </location>
</feature>
<feature type="compositionally biased region" description="Polar residues" evidence="7">
    <location>
        <begin position="285"/>
        <end position="305"/>
    </location>
</feature>
<evidence type="ECO:0000256" key="3">
    <source>
        <dbReference type="ARBA" id="ARBA00022737"/>
    </source>
</evidence>
<feature type="compositionally biased region" description="Low complexity" evidence="7">
    <location>
        <begin position="439"/>
        <end position="452"/>
    </location>
</feature>
<dbReference type="PANTHER" id="PTHR21704:SF18">
    <property type="entry name" value="NIPPED-B-LIKE PROTEIN"/>
    <property type="match status" value="1"/>
</dbReference>
<comment type="subcellular location">
    <subcellularLocation>
        <location evidence="1 6">Nucleus</location>
    </subcellularLocation>
</comment>
<feature type="domain" description="Sister chromatid cohesion C-terminal" evidence="8">
    <location>
        <begin position="1692"/>
        <end position="1876"/>
    </location>
</feature>
<keyword evidence="4 6" id="KW-0539">Nucleus</keyword>
<keyword evidence="10" id="KW-1185">Reference proteome</keyword>
<dbReference type="STRING" id="568069.A0A1J1I0R1"/>
<sequence length="2150" mass="246409">MNDRDIPVTTLAGLTSLSDLLSELPLSDTLPSHSNTHKSLLFHPRVAEEANILLSQRDDPLAQQLITAIEQTNSTHIDIKSEYAGNDELNSIESPHLLQVIQSFKPNVFNNNLFNQKFVNPIASSQFQNAPQLTQNYSLHPNPIQANNYDASYNSVNNFNNFDQSNQFPMQYQQQQQSQQTFDQQFVAGHIVEQQQHQQFMGQSNIVGQQPQLHHQGINNGSNSAYQHSINDLLVQPTVTLQQNLFNNQETVTTNQSSYNIAQLLENSDNSSNNLSHQQNLTGGFFQNNLQSQPSAGTSSSAIPQQHLQTSAAFTTIDQTQFNQGSVQNHYNNNLQQQSTVTTTATKVVDNQISQTKNNHQTSSSQYIQQQQQQEQFNNMHLRSGKVNNDVTHQKTAPRNNEYLEQQQQQRPSPAQGTTAPDTNHLNLQQKQQNSITKTPPTATATATTPATSSQVKLDSIPQMREPSMMETFDLADVGMLNLENFNFKQVVIPLSKMKVSAEEQEQMIAALEELNSSGDLFSKMKEDEKRAPMKRKVPYEDDENVMETFNKPKLRRIEKKLAPVIHKLSNEELMKTNTFIRFNSFMDKIFEQLDDTEVITMDDNDDNLECISASLLSNISGEAAKLKARASIDVIPEDRLTLLISYAMRSVHAAKNFSAGPDLTDELVAEDCLEKILNAIEAALLICNIYTSKDTKFLQEDNIDTIIKFVQFQLRETIFPSYDPVYTIETKKKSEKGQNKKKQNNQQKGITTLYTKIVELTKLFVRLFNKFHFVDTIIIHASSLGVEPFFVDNIETLQFVCLDLVTSIFQNEKYKHHRHNILNDILSSVDRLPHSKRNLRPYKLMNNGGNIQMMTALVLQLIQCSVLLPDELHEDDRVSKKRNSENKKIDRDSFMIEKYKTATSIGGNFIQTFLNKCKSRATETDFRPLFENFIHDLLTTVNKPEWPASELLLTLLGTLLVKYMADKSVDQSIRVVSLEYLGIVAARLRKDTVKARNRVKTMDELIKCIKIEQEKDGEESDDDAMFEIDPEEERTEFLQKILLDYLTLNSQEENPVWNHARHFYLTTWFHDIQRRKKEISEGAKGYASRKKQKKSSKKKYRSDESDESSDSDVQEVREVDQELNREIFKVLDERKKYLMSKIAPFKKTTRDVVDLKTYLDYDNANLIAQYLASKRRFSQSFDIYLKKIILVVREPVVAIRTRAMKCLGNIVEVDQSILARKDMQIGVAQKLLDAAISVREAAVDLVGKYILTDRTLVDQYYDMIAPRILDTGVSVRKRVIKILRDICVEFPDHHKIPDICIKMLRRVNDEENIQKLVMEVFMTMWFTPCHDNDKDGIRRKCEQIIDVELSSQEKGFHGLLRTVFEPKESKNDEAKGKKEIPPTLVRSCHQIVNGLVNSIMDLEKTNGSRLVGCVTALHSFAQIRPQLLVEHAISLEPYLNIKCSSSEQIKFLSLLAEILEHVVPLMEHPGEAFLSELEAHLMMLIVSSRQIVVVSCVACLGSVINKITKNYPLVRDCFSKIYTRALVQSKELLIKNPSVSKDQIYNPVFRRGIFTVGLLMRYFDFSRPDVNGSNTNERNRLSPNICDEVFETLFYFLNCQIPQLQREILQALGYFCVTNCEYLTRQEIRDYYNYLLTPVSNQNELKIMVLKNILLYLMEEENKMTINDKDWQTQSKTEDLKEMGDISSGMSSRVIQIYLKEILNCFLNGDFNVRVMAMRVIEIVLRQGLVHPVQIVPYLICLSTDPETEASHSADRHLQELDKQYQGFVNMKCQKGIQLSYDLQKILQEKASGRVIRGYRMPKAGTDEPPTAFNGFVYSLLRNTKPTRRALIQSITKQFDDERATLSFMLYLADNLAYFPYVVQDEPLFLIHQIDLFISVSGTNLLQTFRDGLKKKPGDENKEKLLNPLEDEDDEEDREALFNRLPDDTTELQQCITSAQGCMLLLILKQHLKDMYGINDAKIAQYSPSEGTKVYDKAMQRRIINPFNPKATIALLKEDQKICGNLTENEKRVLVDRYLEFKQLMIKLDPEEEADDDDKPMLKTPQKFPSQPPNTSQAMTNANDITMNHLHMNHVQINLPRLNLPPAVSSLQNFDKQINVNSFPKPLQKPAKTKSSSKKSSSASTKKKKRRKLSSSEEDESEYEDDEDY</sequence>
<dbReference type="GO" id="GO:0003682">
    <property type="term" value="F:chromatin binding"/>
    <property type="evidence" value="ECO:0007669"/>
    <property type="project" value="TreeGrafter"/>
</dbReference>
<feature type="region of interest" description="Disordered" evidence="7">
    <location>
        <begin position="1081"/>
        <end position="1118"/>
    </location>
</feature>
<dbReference type="Pfam" id="PF12830">
    <property type="entry name" value="Nipped-B_C"/>
    <property type="match status" value="1"/>
</dbReference>
<dbReference type="PANTHER" id="PTHR21704">
    <property type="entry name" value="NIPPED-B-LIKE PROTEIN DELANGIN SCC2-RELATED"/>
    <property type="match status" value="1"/>
</dbReference>
<feature type="region of interest" description="Disordered" evidence="7">
    <location>
        <begin position="270"/>
        <end position="305"/>
    </location>
</feature>
<feature type="compositionally biased region" description="Acidic residues" evidence="7">
    <location>
        <begin position="2137"/>
        <end position="2150"/>
    </location>
</feature>
<evidence type="ECO:0000259" key="8">
    <source>
        <dbReference type="Pfam" id="PF12830"/>
    </source>
</evidence>
<proteinExistence type="inferred from homology"/>
<dbReference type="SUPFAM" id="SSF48371">
    <property type="entry name" value="ARM repeat"/>
    <property type="match status" value="1"/>
</dbReference>
<dbReference type="Proteomes" id="UP000183832">
    <property type="component" value="Unassembled WGS sequence"/>
</dbReference>
<gene>
    <name evidence="9" type="primary">putative Nipped-B protein</name>
    <name evidence="9" type="ORF">CLUMA_CG006716</name>
</gene>